<evidence type="ECO:0000313" key="2">
    <source>
        <dbReference type="EMBL" id="GBG12800.1"/>
    </source>
</evidence>
<dbReference type="GO" id="GO:0016740">
    <property type="term" value="F:transferase activity"/>
    <property type="evidence" value="ECO:0007669"/>
    <property type="project" value="UniProtKB-KW"/>
</dbReference>
<dbReference type="EMBL" id="BDOQ01000002">
    <property type="protein sequence ID" value="GBG12800.1"/>
    <property type="molecule type" value="Genomic_DNA"/>
</dbReference>
<keyword evidence="3" id="KW-1185">Reference proteome</keyword>
<dbReference type="Proteomes" id="UP000245081">
    <property type="component" value="Unassembled WGS sequence"/>
</dbReference>
<evidence type="ECO:0000256" key="1">
    <source>
        <dbReference type="PROSITE-ProRule" id="PRU00023"/>
    </source>
</evidence>
<protein>
    <submittedName>
        <fullName evidence="2">Sulfurtransferase</fullName>
    </submittedName>
</protein>
<reference evidence="2 3" key="1">
    <citation type="journal article" date="2018" name="Environ. Microbiol.">
        <title>Isolation and genomic characterization of Novimethylophilus kurashikiensis gen. nov. sp. nov., a new lanthanide-dependent methylotrophic species of Methylophilaceae.</title>
        <authorList>
            <person name="Lv H."/>
            <person name="Sahin N."/>
            <person name="Tani A."/>
        </authorList>
    </citation>
    <scope>NUCLEOTIDE SEQUENCE [LARGE SCALE GENOMIC DNA]</scope>
    <source>
        <strain evidence="2 3">La2-4</strain>
    </source>
</reference>
<comment type="caution">
    <text evidence="2">The sequence shown here is derived from an EMBL/GenBank/DDBJ whole genome shotgun (WGS) entry which is preliminary data.</text>
</comment>
<feature type="repeat" description="ANK" evidence="1">
    <location>
        <begin position="27"/>
        <end position="59"/>
    </location>
</feature>
<dbReference type="PROSITE" id="PS50088">
    <property type="entry name" value="ANK_REPEAT"/>
    <property type="match status" value="1"/>
</dbReference>
<accession>A0A2R5F2G3</accession>
<proteinExistence type="predicted"/>
<dbReference type="InterPro" id="IPR002110">
    <property type="entry name" value="Ankyrin_rpt"/>
</dbReference>
<sequence length="125" mass="14320">MPLKRILAWIVFPALFGAWLFSASIWPGNSAIYNAVLADDAKEISHLLAQGADPNSQSEPLILDRNRTELKKYRYPPLIYACAMAKQPRLWRSWKAEPIPTPWTKTEKARSTWPQANIWTNSPTR</sequence>
<keyword evidence="2" id="KW-0808">Transferase</keyword>
<evidence type="ECO:0000313" key="3">
    <source>
        <dbReference type="Proteomes" id="UP000245081"/>
    </source>
</evidence>
<keyword evidence="1" id="KW-0040">ANK repeat</keyword>
<dbReference type="AlphaFoldDB" id="A0A2R5F2G3"/>
<organism evidence="2 3">
    <name type="scientific">Novimethylophilus kurashikiensis</name>
    <dbReference type="NCBI Taxonomy" id="1825523"/>
    <lineage>
        <taxon>Bacteria</taxon>
        <taxon>Pseudomonadati</taxon>
        <taxon>Pseudomonadota</taxon>
        <taxon>Betaproteobacteria</taxon>
        <taxon>Nitrosomonadales</taxon>
        <taxon>Methylophilaceae</taxon>
        <taxon>Novimethylophilus</taxon>
    </lineage>
</organism>
<dbReference type="RefSeq" id="WP_109014030.1">
    <property type="nucleotide sequence ID" value="NZ_BDOQ01000002.1"/>
</dbReference>
<name>A0A2R5F2G3_9PROT</name>
<gene>
    <name evidence="2" type="ORF">NMK_0334</name>
</gene>